<dbReference type="NCBIfam" id="NF003969">
    <property type="entry name" value="PRK05463.1"/>
    <property type="match status" value="1"/>
</dbReference>
<dbReference type="PANTHER" id="PTHR32022">
    <property type="entry name" value="D-GLUTAMATE CYCLASE, MITOCHONDRIAL"/>
    <property type="match status" value="1"/>
</dbReference>
<keyword evidence="5" id="KW-1185">Reference proteome</keyword>
<dbReference type="Gene3D" id="3.30.2040.10">
    <property type="entry name" value="PSTPO5379-like domain"/>
    <property type="match status" value="1"/>
</dbReference>
<dbReference type="GO" id="GO:0016829">
    <property type="term" value="F:lyase activity"/>
    <property type="evidence" value="ECO:0007669"/>
    <property type="project" value="UniProtKB-KW"/>
</dbReference>
<dbReference type="Proteomes" id="UP000192468">
    <property type="component" value="Unassembled WGS sequence"/>
</dbReference>
<accession>A0A1W1XK05</accession>
<dbReference type="AlphaFoldDB" id="A0A1W1XK05"/>
<dbReference type="EMBL" id="FWXH01000006">
    <property type="protein sequence ID" value="SMC24162.1"/>
    <property type="molecule type" value="Genomic_DNA"/>
</dbReference>
<evidence type="ECO:0000256" key="2">
    <source>
        <dbReference type="ARBA" id="ARBA00023239"/>
    </source>
</evidence>
<dbReference type="Pfam" id="PF07286">
    <property type="entry name" value="D-Glu_cyclase"/>
    <property type="match status" value="1"/>
</dbReference>
<dbReference type="InterPro" id="IPR038021">
    <property type="entry name" value="Putative_hydro-lyase"/>
</dbReference>
<dbReference type="PIRSF" id="PIRSF029755">
    <property type="entry name" value="UCP029755"/>
    <property type="match status" value="1"/>
</dbReference>
<dbReference type="STRING" id="1121291.SAMN02745134_02108"/>
<comment type="similarity">
    <text evidence="1 3">Belongs to the D-glutamate cyclase family.</text>
</comment>
<organism evidence="4 5">
    <name type="scientific">Clostridium acidisoli DSM 12555</name>
    <dbReference type="NCBI Taxonomy" id="1121291"/>
    <lineage>
        <taxon>Bacteria</taxon>
        <taxon>Bacillati</taxon>
        <taxon>Bacillota</taxon>
        <taxon>Clostridia</taxon>
        <taxon>Eubacteriales</taxon>
        <taxon>Clostridiaceae</taxon>
        <taxon>Clostridium</taxon>
    </lineage>
</organism>
<proteinExistence type="inferred from homology"/>
<reference evidence="4 5" key="1">
    <citation type="submission" date="2017-04" db="EMBL/GenBank/DDBJ databases">
        <authorList>
            <person name="Afonso C.L."/>
            <person name="Miller P.J."/>
            <person name="Scott M.A."/>
            <person name="Spackman E."/>
            <person name="Goraichik I."/>
            <person name="Dimitrov K.M."/>
            <person name="Suarez D.L."/>
            <person name="Swayne D.E."/>
        </authorList>
    </citation>
    <scope>NUCLEOTIDE SEQUENCE [LARGE SCALE GENOMIC DNA]</scope>
    <source>
        <strain evidence="4 5">DSM 12555</strain>
    </source>
</reference>
<dbReference type="Gene3D" id="3.40.1640.10">
    <property type="entry name" value="PSTPO5379-like"/>
    <property type="match status" value="1"/>
</dbReference>
<evidence type="ECO:0000256" key="3">
    <source>
        <dbReference type="HAMAP-Rule" id="MF_01830"/>
    </source>
</evidence>
<evidence type="ECO:0000313" key="5">
    <source>
        <dbReference type="Proteomes" id="UP000192468"/>
    </source>
</evidence>
<evidence type="ECO:0000313" key="4">
    <source>
        <dbReference type="EMBL" id="SMC24162.1"/>
    </source>
</evidence>
<gene>
    <name evidence="4" type="ORF">SAMN02745134_02108</name>
</gene>
<protein>
    <recommendedName>
        <fullName evidence="3">Putative hydro-lyase SAMN02745134_02108</fullName>
        <ecNumber evidence="3">4.2.1.-</ecNumber>
    </recommendedName>
</protein>
<name>A0A1W1XK05_9CLOT</name>
<dbReference type="PANTHER" id="PTHR32022:SF10">
    <property type="entry name" value="D-GLUTAMATE CYCLASE, MITOCHONDRIAL"/>
    <property type="match status" value="1"/>
</dbReference>
<dbReference type="FunFam" id="3.30.2040.10:FF:000001">
    <property type="entry name" value="D-glutamate cyclase, mitochondrial"/>
    <property type="match status" value="1"/>
</dbReference>
<keyword evidence="2 3" id="KW-0456">Lyase</keyword>
<dbReference type="InterPro" id="IPR009906">
    <property type="entry name" value="D-Glu_cyclase"/>
</dbReference>
<dbReference type="OrthoDB" id="149585at2"/>
<dbReference type="EC" id="4.2.1.-" evidence="3"/>
<sequence length="261" mass="29291">MDYSKMKPYDVRKLIREEKIKTPTAGMCAGYAQANLVILPKELAYDFLLFTQRNPKSCPILEVSDVGNKKLKYLGEDIDITKDIPKYRVYEDGILTGEYTDVEKFWRDDFVSFLIGCSFSFESELIEANVPIRHIEENCNVPMFITNIDCVPAGTFNGKMVVSMRPISYDKIVKSVLVSGEMPKVHGAPVHIGDPSIIGITDINKPDFGDAVTIKNNEVPVFWPCGVTPQAVVMNVKPKIVITHSPGHMLITDVKNIDLKY</sequence>
<dbReference type="RefSeq" id="WP_084115857.1">
    <property type="nucleotide sequence ID" value="NZ_FWXH01000006.1"/>
</dbReference>
<evidence type="ECO:0000256" key="1">
    <source>
        <dbReference type="ARBA" id="ARBA00007896"/>
    </source>
</evidence>
<dbReference type="SUPFAM" id="SSF160920">
    <property type="entry name" value="PSTPO5379-like"/>
    <property type="match status" value="1"/>
</dbReference>
<dbReference type="HAMAP" id="MF_01830">
    <property type="entry name" value="Hydro_lyase"/>
    <property type="match status" value="1"/>
</dbReference>
<dbReference type="InterPro" id="IPR016938">
    <property type="entry name" value="UPF0317"/>
</dbReference>